<dbReference type="GO" id="GO:0016874">
    <property type="term" value="F:ligase activity"/>
    <property type="evidence" value="ECO:0007669"/>
    <property type="project" value="UniProtKB-KW"/>
</dbReference>
<dbReference type="GO" id="GO:0003723">
    <property type="term" value="F:RNA binding"/>
    <property type="evidence" value="ECO:0007669"/>
    <property type="project" value="UniProtKB-UniRule"/>
</dbReference>
<gene>
    <name evidence="6" type="ORF">LIER_09597</name>
</gene>
<evidence type="ECO:0000313" key="7">
    <source>
        <dbReference type="Proteomes" id="UP001454036"/>
    </source>
</evidence>
<dbReference type="GO" id="GO:0016567">
    <property type="term" value="P:protein ubiquitination"/>
    <property type="evidence" value="ECO:0007669"/>
    <property type="project" value="TreeGrafter"/>
</dbReference>
<dbReference type="PANTHER" id="PTHR12603:SF36">
    <property type="entry name" value="RNA BINDING (RRM_RBD_RNP MOTIFS) FAMILY PROTEIN"/>
    <property type="match status" value="1"/>
</dbReference>
<dbReference type="InterPro" id="IPR034261">
    <property type="entry name" value="CNOT4_RRM"/>
</dbReference>
<proteinExistence type="predicted"/>
<dbReference type="EMBL" id="BAABME010001643">
    <property type="protein sequence ID" value="GAA0150722.1"/>
    <property type="molecule type" value="Genomic_DNA"/>
</dbReference>
<feature type="domain" description="RRM" evidence="4">
    <location>
        <begin position="110"/>
        <end position="196"/>
    </location>
</feature>
<organism evidence="6 7">
    <name type="scientific">Lithospermum erythrorhizon</name>
    <name type="common">Purple gromwell</name>
    <name type="synonym">Lithospermum officinale var. erythrorhizon</name>
    <dbReference type="NCBI Taxonomy" id="34254"/>
    <lineage>
        <taxon>Eukaryota</taxon>
        <taxon>Viridiplantae</taxon>
        <taxon>Streptophyta</taxon>
        <taxon>Embryophyta</taxon>
        <taxon>Tracheophyta</taxon>
        <taxon>Spermatophyta</taxon>
        <taxon>Magnoliopsida</taxon>
        <taxon>eudicotyledons</taxon>
        <taxon>Gunneridae</taxon>
        <taxon>Pentapetalae</taxon>
        <taxon>asterids</taxon>
        <taxon>lamiids</taxon>
        <taxon>Boraginales</taxon>
        <taxon>Boraginaceae</taxon>
        <taxon>Boraginoideae</taxon>
        <taxon>Lithospermeae</taxon>
        <taxon>Lithospermum</taxon>
    </lineage>
</organism>
<sequence>MSNDNGDNTCPLCTEEMDFTDQQLKPCKCGYEICIWCWHQIIDMADKEMAEGRCPACRTPYNKERIVRTSENCGKLVVGESMKKKKPHKSKTKTSEERKQLGNMRVIRKNLVCIMGWPRVLADEDLLQWKQYLGQYGKVQKVSISRSSAGAIQHNENDTYIVHVTYSKEEEAVRCIQAFNGLVLEGRPLRASFGTTKYCYAWLRNMPCRNRDCPYLHEIGSQKDSFRYN</sequence>
<dbReference type="InterPro" id="IPR000571">
    <property type="entry name" value="Znf_CCCH"/>
</dbReference>
<feature type="domain" description="C3H1-type" evidence="5">
    <location>
        <begin position="193"/>
        <end position="220"/>
    </location>
</feature>
<dbReference type="Proteomes" id="UP001454036">
    <property type="component" value="Unassembled WGS sequence"/>
</dbReference>
<feature type="zinc finger region" description="C3H1-type" evidence="2">
    <location>
        <begin position="193"/>
        <end position="220"/>
    </location>
</feature>
<dbReference type="InterPro" id="IPR003954">
    <property type="entry name" value="RRM_euk-type"/>
</dbReference>
<keyword evidence="6" id="KW-0436">Ligase</keyword>
<evidence type="ECO:0000313" key="6">
    <source>
        <dbReference type="EMBL" id="GAA0150722.1"/>
    </source>
</evidence>
<evidence type="ECO:0000256" key="1">
    <source>
        <dbReference type="PROSITE-ProRule" id="PRU00176"/>
    </source>
</evidence>
<accession>A0AAV3PIK0</accession>
<keyword evidence="1" id="KW-0694">RNA-binding</keyword>
<dbReference type="InterPro" id="IPR039515">
    <property type="entry name" value="NOT4_mRING-HC-C4C4"/>
</dbReference>
<dbReference type="InterPro" id="IPR039780">
    <property type="entry name" value="Mot2"/>
</dbReference>
<dbReference type="InterPro" id="IPR035979">
    <property type="entry name" value="RBD_domain_sf"/>
</dbReference>
<dbReference type="AlphaFoldDB" id="A0AAV3PIK0"/>
<evidence type="ECO:0000259" key="5">
    <source>
        <dbReference type="PROSITE" id="PS50103"/>
    </source>
</evidence>
<keyword evidence="2" id="KW-0863">Zinc-finger</keyword>
<dbReference type="InterPro" id="IPR001841">
    <property type="entry name" value="Znf_RING"/>
</dbReference>
<dbReference type="Gene3D" id="3.30.70.330">
    <property type="match status" value="1"/>
</dbReference>
<dbReference type="GO" id="GO:0008270">
    <property type="term" value="F:zinc ion binding"/>
    <property type="evidence" value="ECO:0007669"/>
    <property type="project" value="UniProtKB-KW"/>
</dbReference>
<evidence type="ECO:0000256" key="2">
    <source>
        <dbReference type="PROSITE-ProRule" id="PRU00723"/>
    </source>
</evidence>
<dbReference type="CDD" id="cd16618">
    <property type="entry name" value="mRING-HC-C4C4_CNOT4"/>
    <property type="match status" value="1"/>
</dbReference>
<dbReference type="Gene3D" id="3.30.40.10">
    <property type="entry name" value="Zinc/RING finger domain, C3HC4 (zinc finger)"/>
    <property type="match status" value="1"/>
</dbReference>
<feature type="domain" description="RING-type" evidence="3">
    <location>
        <begin position="10"/>
        <end position="58"/>
    </location>
</feature>
<dbReference type="PROSITE" id="PS50089">
    <property type="entry name" value="ZF_RING_2"/>
    <property type="match status" value="1"/>
</dbReference>
<reference evidence="6 7" key="1">
    <citation type="submission" date="2024-01" db="EMBL/GenBank/DDBJ databases">
        <title>The complete chloroplast genome sequence of Lithospermum erythrorhizon: insights into the phylogenetic relationship among Boraginaceae species and the maternal lineages of purple gromwells.</title>
        <authorList>
            <person name="Okada T."/>
            <person name="Watanabe K."/>
        </authorList>
    </citation>
    <scope>NUCLEOTIDE SEQUENCE [LARGE SCALE GENOMIC DNA]</scope>
</reference>
<dbReference type="PROSITE" id="PS50102">
    <property type="entry name" value="RRM"/>
    <property type="match status" value="1"/>
</dbReference>
<dbReference type="InterPro" id="IPR013083">
    <property type="entry name" value="Znf_RING/FYVE/PHD"/>
</dbReference>
<comment type="caution">
    <text evidence="6">The sequence shown here is derived from an EMBL/GenBank/DDBJ whole genome shotgun (WGS) entry which is preliminary data.</text>
</comment>
<keyword evidence="2" id="KW-0862">Zinc</keyword>
<dbReference type="CDD" id="cd12438">
    <property type="entry name" value="RRM_CNOT4"/>
    <property type="match status" value="1"/>
</dbReference>
<dbReference type="InterPro" id="IPR012677">
    <property type="entry name" value="Nucleotide-bd_a/b_plait_sf"/>
</dbReference>
<protein>
    <submittedName>
        <fullName evidence="6">Ubiquitin-protein ligase</fullName>
    </submittedName>
</protein>
<dbReference type="GO" id="GO:0004842">
    <property type="term" value="F:ubiquitin-protein transferase activity"/>
    <property type="evidence" value="ECO:0007669"/>
    <property type="project" value="InterPro"/>
</dbReference>
<dbReference type="GO" id="GO:0030014">
    <property type="term" value="C:CCR4-NOT complex"/>
    <property type="evidence" value="ECO:0007669"/>
    <property type="project" value="InterPro"/>
</dbReference>
<dbReference type="SUPFAM" id="SSF54928">
    <property type="entry name" value="RNA-binding domain, RBD"/>
    <property type="match status" value="1"/>
</dbReference>
<dbReference type="Pfam" id="PF14570">
    <property type="entry name" value="zf-RING_4"/>
    <property type="match status" value="1"/>
</dbReference>
<dbReference type="PANTHER" id="PTHR12603">
    <property type="entry name" value="CCR4-NOT TRANSCRIPTION COMPLEX RELATED"/>
    <property type="match status" value="1"/>
</dbReference>
<keyword evidence="7" id="KW-1185">Reference proteome</keyword>
<dbReference type="SUPFAM" id="SSF57850">
    <property type="entry name" value="RING/U-box"/>
    <property type="match status" value="1"/>
</dbReference>
<evidence type="ECO:0000259" key="3">
    <source>
        <dbReference type="PROSITE" id="PS50089"/>
    </source>
</evidence>
<dbReference type="PROSITE" id="PS50103">
    <property type="entry name" value="ZF_C3H1"/>
    <property type="match status" value="1"/>
</dbReference>
<keyword evidence="2" id="KW-0479">Metal-binding</keyword>
<dbReference type="InterPro" id="IPR000504">
    <property type="entry name" value="RRM_dom"/>
</dbReference>
<evidence type="ECO:0000259" key="4">
    <source>
        <dbReference type="PROSITE" id="PS50102"/>
    </source>
</evidence>
<dbReference type="SMART" id="SM00361">
    <property type="entry name" value="RRM_1"/>
    <property type="match status" value="1"/>
</dbReference>
<name>A0AAV3PIK0_LITER</name>